<keyword evidence="2" id="KW-1185">Reference proteome</keyword>
<reference evidence="1" key="1">
    <citation type="submission" date="2021-02" db="EMBL/GenBank/DDBJ databases">
        <authorList>
            <person name="Cremers G."/>
            <person name="Picone N."/>
        </authorList>
    </citation>
    <scope>NUCLEOTIDE SEQUENCE</scope>
    <source>
        <strain evidence="1">PQ17</strain>
    </source>
</reference>
<comment type="caution">
    <text evidence="1">The sequence shown here is derived from an EMBL/GenBank/DDBJ whole genome shotgun (WGS) entry which is preliminary data.</text>
</comment>
<name>A0A8J2FWT4_9BACT</name>
<dbReference type="Proteomes" id="UP000663859">
    <property type="component" value="Unassembled WGS sequence"/>
</dbReference>
<dbReference type="EMBL" id="CAJNOB010000034">
    <property type="protein sequence ID" value="CAF0700984.1"/>
    <property type="molecule type" value="Genomic_DNA"/>
</dbReference>
<sequence length="44" mass="4947">MDRFDALGEIRGIRLNLHGKSEKEAEAMVTDAYKKVSRALRRGG</sequence>
<accession>A0A8J2FWT4</accession>
<evidence type="ECO:0000313" key="1">
    <source>
        <dbReference type="EMBL" id="CAF0700984.1"/>
    </source>
</evidence>
<gene>
    <name evidence="1" type="ORF">MPNT_40098</name>
</gene>
<organism evidence="1 2">
    <name type="scientific">Candidatus Methylacidithermus pantelleriae</name>
    <dbReference type="NCBI Taxonomy" id="2744239"/>
    <lineage>
        <taxon>Bacteria</taxon>
        <taxon>Pseudomonadati</taxon>
        <taxon>Verrucomicrobiota</taxon>
        <taxon>Methylacidiphilae</taxon>
        <taxon>Methylacidiphilales</taxon>
        <taxon>Methylacidiphilaceae</taxon>
        <taxon>Candidatus Methylacidithermus</taxon>
    </lineage>
</organism>
<dbReference type="AlphaFoldDB" id="A0A8J2FWT4"/>
<protein>
    <submittedName>
        <fullName evidence="1">Uncharacterized protein</fullName>
    </submittedName>
</protein>
<proteinExistence type="predicted"/>
<evidence type="ECO:0000313" key="2">
    <source>
        <dbReference type="Proteomes" id="UP000663859"/>
    </source>
</evidence>